<dbReference type="AlphaFoldDB" id="A0A0V7ZI93"/>
<dbReference type="RefSeq" id="WP_027845961.1">
    <property type="nucleotide sequence ID" value="NZ_LMTZ01000070.1"/>
</dbReference>
<protein>
    <recommendedName>
        <fullName evidence="5">Spore coat protein U domain-containing protein</fullName>
    </recommendedName>
</protein>
<organism evidence="2 4">
    <name type="scientific">Mastigocoleus testarum BC008</name>
    <dbReference type="NCBI Taxonomy" id="371196"/>
    <lineage>
        <taxon>Bacteria</taxon>
        <taxon>Bacillati</taxon>
        <taxon>Cyanobacteriota</taxon>
        <taxon>Cyanophyceae</taxon>
        <taxon>Nostocales</taxon>
        <taxon>Hapalosiphonaceae</taxon>
        <taxon>Mastigocoleus</taxon>
    </lineage>
</organism>
<feature type="signal peptide" evidence="1">
    <location>
        <begin position="1"/>
        <end position="26"/>
    </location>
</feature>
<gene>
    <name evidence="3" type="ORF">BC008_00565</name>
    <name evidence="2" type="ORF">BC008_15730</name>
</gene>
<comment type="caution">
    <text evidence="2">The sequence shown here is derived from an EMBL/GenBank/DDBJ whole genome shotgun (WGS) entry which is preliminary data.</text>
</comment>
<evidence type="ECO:0000313" key="4">
    <source>
        <dbReference type="Proteomes" id="UP000053372"/>
    </source>
</evidence>
<keyword evidence="1" id="KW-0732">Signal</keyword>
<name>A0A0V7ZI93_9CYAN</name>
<dbReference type="Proteomes" id="UP000053372">
    <property type="component" value="Unassembled WGS sequence"/>
</dbReference>
<evidence type="ECO:0000313" key="3">
    <source>
        <dbReference type="EMBL" id="KST68285.1"/>
    </source>
</evidence>
<evidence type="ECO:0008006" key="5">
    <source>
        <dbReference type="Google" id="ProtNLM"/>
    </source>
</evidence>
<evidence type="ECO:0000256" key="1">
    <source>
        <dbReference type="SAM" id="SignalP"/>
    </source>
</evidence>
<keyword evidence="4" id="KW-1185">Reference proteome</keyword>
<reference evidence="2 4" key="1">
    <citation type="journal article" date="2015" name="Genome Announc.">
        <title>Draft Genome of the Euendolithic (true boring) Cyanobacterium Mastigocoleus testarum strain BC008.</title>
        <authorList>
            <person name="Guida B.S."/>
            <person name="Garcia-Pichel F."/>
        </authorList>
    </citation>
    <scope>NUCLEOTIDE SEQUENCE [LARGE SCALE GENOMIC DNA]</scope>
    <source>
        <strain evidence="2 4">BC008</strain>
    </source>
</reference>
<dbReference type="EMBL" id="LMTZ01000128">
    <property type="protein sequence ID" value="KST64095.1"/>
    <property type="molecule type" value="Genomic_DNA"/>
</dbReference>
<dbReference type="EMBL" id="LMTZ01000070">
    <property type="protein sequence ID" value="KST68285.1"/>
    <property type="molecule type" value="Genomic_DNA"/>
</dbReference>
<evidence type="ECO:0000313" key="2">
    <source>
        <dbReference type="EMBL" id="KST64095.1"/>
    </source>
</evidence>
<proteinExistence type="predicted"/>
<dbReference type="OrthoDB" id="485895at2"/>
<sequence>MLNRKLFISAILLTSTFFAGSSSAQAAPETQDVLFNGTYEGGCQFSGKKDGTVTPNALFGATSLGSSTTYPDAVSGEVTVSCNGLLNQVTASEPEVINAPGGANFSAKLSYLDDAPGATPKVILTNTETTIKVDMTATSLSAIPTGDYEFKVVVTATPN</sequence>
<feature type="chain" id="PRO_5007439171" description="Spore coat protein U domain-containing protein" evidence="1">
    <location>
        <begin position="27"/>
        <end position="159"/>
    </location>
</feature>
<accession>A0A0V7ZI93</accession>